<feature type="region of interest" description="Disordered" evidence="1">
    <location>
        <begin position="35"/>
        <end position="266"/>
    </location>
</feature>
<dbReference type="InterPro" id="IPR057893">
    <property type="entry name" value="LRV_2"/>
</dbReference>
<dbReference type="Gene3D" id="2.60.120.380">
    <property type="match status" value="1"/>
</dbReference>
<dbReference type="RefSeq" id="WP_382390121.1">
    <property type="nucleotide sequence ID" value="NZ_JBHTCQ010000001.1"/>
</dbReference>
<dbReference type="InterPro" id="IPR017868">
    <property type="entry name" value="Filamin/ABP280_repeat-like"/>
</dbReference>
<keyword evidence="2" id="KW-0812">Transmembrane</keyword>
<reference evidence="6" key="1">
    <citation type="journal article" date="2019" name="Int. J. Syst. Evol. Microbiol.">
        <title>The Global Catalogue of Microorganisms (GCM) 10K type strain sequencing project: providing services to taxonomists for standard genome sequencing and annotation.</title>
        <authorList>
            <consortium name="The Broad Institute Genomics Platform"/>
            <consortium name="The Broad Institute Genome Sequencing Center for Infectious Disease"/>
            <person name="Wu L."/>
            <person name="Ma J."/>
        </authorList>
    </citation>
    <scope>NUCLEOTIDE SEQUENCE [LARGE SCALE GENOMIC DNA]</scope>
    <source>
        <strain evidence="6">JCM 1490</strain>
    </source>
</reference>
<feature type="compositionally biased region" description="Low complexity" evidence="1">
    <location>
        <begin position="244"/>
        <end position="253"/>
    </location>
</feature>
<dbReference type="Pfam" id="PF25591">
    <property type="entry name" value="LRV_2"/>
    <property type="match status" value="1"/>
</dbReference>
<feature type="region of interest" description="Disordered" evidence="1">
    <location>
        <begin position="389"/>
        <end position="442"/>
    </location>
</feature>
<dbReference type="PROSITE" id="PS50194">
    <property type="entry name" value="FILAMIN_REPEAT"/>
    <property type="match status" value="1"/>
</dbReference>
<dbReference type="Pfam" id="PF04151">
    <property type="entry name" value="PPC"/>
    <property type="match status" value="1"/>
</dbReference>
<feature type="transmembrane region" description="Helical" evidence="2">
    <location>
        <begin position="275"/>
        <end position="296"/>
    </location>
</feature>
<gene>
    <name evidence="5" type="ORF">ACFQQL_00420</name>
</gene>
<comment type="caution">
    <text evidence="5">The sequence shown here is derived from an EMBL/GenBank/DDBJ whole genome shotgun (WGS) entry which is preliminary data.</text>
</comment>
<sequence length="529" mass="53939">MTSPEQYTAYEAGNPATPPDVLAQIAENRPDLRALVAGNPSTPEQTVQYLSGLGDPGVDAALRSRPATPEAGEPAGASEAGPESSQPAEAGGAPEGEQPAGSETASGPAAPSGEPGQAPSGDYGPPPAQGAPTEQFPAPSAPSGGAPNQAQWGQQPAPPGGEQATQQWGQQDYGQQQAYGQQPGDAPTQQWGQQDYGQQQGGAPTQQWGQQDYGQQQGGQGAWYDQSQGQTGGYDPYGQPTQDPYGQQQYAQGQPGGAGPWTTDTGSGGSNAAKWLIGGLIAVVVIVAVVVAIIFFNRDDEPEPAPAPTEPTAEQPTTDGGGEDPATVDYSTSPTYGEDPTLDGLWEECESGDAAACDELYAAAPEGSGYEAYGNDCAGRVPGNSDWCVNVDPGVSGGGGGETDGGDTDGGDTGGSDGGDTGGAGGGQVVEEFSLEIPPDDRVTQEFTIDEAGTYELRATAQTPDGDSIMYLRDESGADIASNDDGGEEPNTYDPIITEDLEPGTYTIVLELYSSNAPALPVDVTVSRQ</sequence>
<evidence type="ECO:0000313" key="6">
    <source>
        <dbReference type="Proteomes" id="UP001596455"/>
    </source>
</evidence>
<evidence type="ECO:0000259" key="4">
    <source>
        <dbReference type="Pfam" id="PF25591"/>
    </source>
</evidence>
<feature type="compositionally biased region" description="Gly residues" evidence="1">
    <location>
        <begin position="411"/>
        <end position="428"/>
    </location>
</feature>
<feature type="domain" description="Leucine rich repeat variant" evidence="4">
    <location>
        <begin position="7"/>
        <end position="65"/>
    </location>
</feature>
<accession>A0ABW2Q6F9</accession>
<dbReference type="EMBL" id="JBHTCQ010000001">
    <property type="protein sequence ID" value="MFC7403552.1"/>
    <property type="molecule type" value="Genomic_DNA"/>
</dbReference>
<evidence type="ECO:0000256" key="2">
    <source>
        <dbReference type="SAM" id="Phobius"/>
    </source>
</evidence>
<name>A0ABW2Q6F9_9MICO</name>
<evidence type="ECO:0000256" key="1">
    <source>
        <dbReference type="SAM" id="MobiDB-lite"/>
    </source>
</evidence>
<dbReference type="Proteomes" id="UP001596455">
    <property type="component" value="Unassembled WGS sequence"/>
</dbReference>
<dbReference type="NCBIfam" id="NF038127">
    <property type="entry name" value="FDP_fam"/>
    <property type="match status" value="1"/>
</dbReference>
<keyword evidence="6" id="KW-1185">Reference proteome</keyword>
<feature type="region of interest" description="Disordered" evidence="1">
    <location>
        <begin position="1"/>
        <end position="21"/>
    </location>
</feature>
<feature type="compositionally biased region" description="Low complexity" evidence="1">
    <location>
        <begin position="137"/>
        <end position="215"/>
    </location>
</feature>
<feature type="compositionally biased region" description="Low complexity" evidence="1">
    <location>
        <begin position="69"/>
        <end position="103"/>
    </location>
</feature>
<evidence type="ECO:0000313" key="5">
    <source>
        <dbReference type="EMBL" id="MFC7403552.1"/>
    </source>
</evidence>
<organism evidence="5 6">
    <name type="scientific">Georgenia alba</name>
    <dbReference type="NCBI Taxonomy" id="2233858"/>
    <lineage>
        <taxon>Bacteria</taxon>
        <taxon>Bacillati</taxon>
        <taxon>Actinomycetota</taxon>
        <taxon>Actinomycetes</taxon>
        <taxon>Micrococcales</taxon>
        <taxon>Bogoriellaceae</taxon>
        <taxon>Georgenia</taxon>
    </lineage>
</organism>
<protein>
    <submittedName>
        <fullName evidence="5">DVUA0089 family protein</fullName>
    </submittedName>
</protein>
<dbReference type="InterPro" id="IPR007280">
    <property type="entry name" value="Peptidase_C_arc/bac"/>
</dbReference>
<feature type="region of interest" description="Disordered" evidence="1">
    <location>
        <begin position="299"/>
        <end position="345"/>
    </location>
</feature>
<keyword evidence="2" id="KW-0472">Membrane</keyword>
<feature type="compositionally biased region" description="Polar residues" evidence="1">
    <location>
        <begin position="39"/>
        <end position="49"/>
    </location>
</feature>
<proteinExistence type="predicted"/>
<evidence type="ECO:0000259" key="3">
    <source>
        <dbReference type="Pfam" id="PF04151"/>
    </source>
</evidence>
<feature type="region of interest" description="Disordered" evidence="1">
    <location>
        <begin position="456"/>
        <end position="498"/>
    </location>
</feature>
<keyword evidence="2" id="KW-1133">Transmembrane helix</keyword>
<feature type="domain" description="Peptidase C-terminal archaeal/bacterial" evidence="3">
    <location>
        <begin position="447"/>
        <end position="509"/>
    </location>
</feature>